<evidence type="ECO:0000313" key="5">
    <source>
        <dbReference type="Proteomes" id="UP000030901"/>
    </source>
</evidence>
<dbReference type="RefSeq" id="WP_039104497.1">
    <property type="nucleotide sequence ID" value="NZ_CP009056.1"/>
</dbReference>
<dbReference type="Proteomes" id="UP000030901">
    <property type="component" value="Chromosome"/>
</dbReference>
<dbReference type="PROSITE" id="PS51186">
    <property type="entry name" value="GNAT"/>
    <property type="match status" value="1"/>
</dbReference>
<dbReference type="SUPFAM" id="SSF55729">
    <property type="entry name" value="Acyl-CoA N-acyltransferases (Nat)"/>
    <property type="match status" value="1"/>
</dbReference>
<dbReference type="AlphaFoldDB" id="A0A0A7S030"/>
<dbReference type="OrthoDB" id="5459937at2"/>
<dbReference type="STRING" id="1267021.FPB0191_01076"/>
<keyword evidence="1 4" id="KW-0808">Transferase</keyword>
<dbReference type="CDD" id="cd04301">
    <property type="entry name" value="NAT_SF"/>
    <property type="match status" value="1"/>
</dbReference>
<dbReference type="GO" id="GO:0102971">
    <property type="term" value="F:phosphinothricin N-acetyltransferase activity"/>
    <property type="evidence" value="ECO:0007669"/>
    <property type="project" value="UniProtKB-EC"/>
</dbReference>
<dbReference type="InterPro" id="IPR016181">
    <property type="entry name" value="Acyl_CoA_acyltransferase"/>
</dbReference>
<sequence length="170" mass="19710">MTEFNNDITFKKAELNDLPYIVDIYNQTIPSRMITADTSPVTVADRITWFEAHNTTNRPLWLIQYKNKPCGWVSLSTFYGRPAFNKTVEVSLYIEEQYRGKKIGQYTMQTLEKYAQEIGICNIFCFIFGHNQPSLALFNKLGYQKWGLLPGIAELDEIKRDLVILGKQLK</sequence>
<dbReference type="EC" id="2.3.1.183" evidence="4"/>
<name>A0A0A7S030_FRIPE</name>
<evidence type="ECO:0000256" key="2">
    <source>
        <dbReference type="ARBA" id="ARBA00023315"/>
    </source>
</evidence>
<feature type="domain" description="N-acetyltransferase" evidence="3">
    <location>
        <begin position="8"/>
        <end position="161"/>
    </location>
</feature>
<evidence type="ECO:0000259" key="3">
    <source>
        <dbReference type="PROSITE" id="PS51186"/>
    </source>
</evidence>
<protein>
    <submittedName>
        <fullName evidence="4">Sortase</fullName>
        <ecNumber evidence="4">2.3.1.183</ecNumber>
    </submittedName>
</protein>
<dbReference type="KEGG" id="fpp:FPB0191_01076"/>
<proteinExistence type="predicted"/>
<keyword evidence="2 4" id="KW-0012">Acyltransferase</keyword>
<dbReference type="Pfam" id="PF00583">
    <property type="entry name" value="Acetyltransf_1"/>
    <property type="match status" value="1"/>
</dbReference>
<dbReference type="PANTHER" id="PTHR43072">
    <property type="entry name" value="N-ACETYLTRANSFERASE"/>
    <property type="match status" value="1"/>
</dbReference>
<organism evidence="4 5">
    <name type="scientific">Frischella perrara</name>
    <dbReference type="NCBI Taxonomy" id="1267021"/>
    <lineage>
        <taxon>Bacteria</taxon>
        <taxon>Pseudomonadati</taxon>
        <taxon>Pseudomonadota</taxon>
        <taxon>Gammaproteobacteria</taxon>
        <taxon>Orbales</taxon>
        <taxon>Orbaceae</taxon>
        <taxon>Frischella</taxon>
    </lineage>
</organism>
<dbReference type="InterPro" id="IPR000182">
    <property type="entry name" value="GNAT_dom"/>
</dbReference>
<dbReference type="PANTHER" id="PTHR43072:SF23">
    <property type="entry name" value="UPF0039 PROTEIN C11D3.02C"/>
    <property type="match status" value="1"/>
</dbReference>
<evidence type="ECO:0000313" key="4">
    <source>
        <dbReference type="EMBL" id="AJA44900.1"/>
    </source>
</evidence>
<accession>A0A0A7S030</accession>
<gene>
    <name evidence="4" type="ORF">FPB0191_01076</name>
</gene>
<evidence type="ECO:0000256" key="1">
    <source>
        <dbReference type="ARBA" id="ARBA00022679"/>
    </source>
</evidence>
<keyword evidence="5" id="KW-1185">Reference proteome</keyword>
<dbReference type="HOGENOM" id="CLU_013985_4_3_6"/>
<reference evidence="4 5" key="1">
    <citation type="journal article" date="2014" name="Appl. Environ. Microbiol.">
        <title>Gut symbionts from distinct hosts exhibit genotoxic activity via divergent colibactin biosynthetic pathways.</title>
        <authorList>
            <person name="Engel P."/>
            <person name="Vizcaino M.I."/>
            <person name="Crawford J.M."/>
        </authorList>
    </citation>
    <scope>NUCLEOTIDE SEQUENCE [LARGE SCALE GENOMIC DNA]</scope>
    <source>
        <strain evidence="4 5">PEB0191</strain>
    </source>
</reference>
<dbReference type="Gene3D" id="3.40.630.30">
    <property type="match status" value="1"/>
</dbReference>
<dbReference type="EMBL" id="CP009056">
    <property type="protein sequence ID" value="AJA44900.1"/>
    <property type="molecule type" value="Genomic_DNA"/>
</dbReference>